<dbReference type="KEGG" id="foo:CGC45_03650"/>
<reference evidence="4 5" key="1">
    <citation type="submission" date="2017-07" db="EMBL/GenBank/DDBJ databases">
        <title>Complete genome sequences and comparative analysis of the novel pathogen Francisella opportunistica.</title>
        <authorList>
            <person name="Dietrich E.A."/>
            <person name="Kingry L.C."/>
            <person name="Petersen J.M."/>
        </authorList>
    </citation>
    <scope>NUCLEOTIDE SEQUENCE [LARGE SCALE GENOMIC DNA]</scope>
    <source>
        <strain evidence="4 5">14-2155</strain>
    </source>
</reference>
<feature type="repeat" description="ANK" evidence="3">
    <location>
        <begin position="369"/>
        <end position="401"/>
    </location>
</feature>
<name>A0A345JQZ5_9GAMM</name>
<evidence type="ECO:0000256" key="3">
    <source>
        <dbReference type="PROSITE-ProRule" id="PRU00023"/>
    </source>
</evidence>
<dbReference type="PROSITE" id="PS50088">
    <property type="entry name" value="ANK_REPEAT"/>
    <property type="match status" value="1"/>
</dbReference>
<sequence length="671" mass="77953">MTADNDINYLTLIDKDTYEEEIVKILLEFCQNINDKFYITTMKYYRDDILLMLNSYAQRSELYSFITNIIDLPENNYIALNSKPIDIDKITNRLIDKLLCWHITKRKINKVFELENHSISYFNLNYKNVFVEVFYNNQSKFIDKDFCISLEDLRFGLMVPIYAVMVTASEVRMPVWYKYRVDDQIICKLEFEFILQGDLVEISYIDYKSDGVDNVINPVVENQDVAIDKLLQQIQSGYANFSKFKWQFNPISNNENKYLHLYVYGKDKKEVIGDVSLKYKNGHAYLKHEAYELNVFLDKIYAGDLRAVTDIINSRPELVNTPLIKQNVRTGAIEIITYPLIEAILFNQVDIVKILIDEKNATLNATTSAGITPLYAAMLKGNKELSYKLMSRGGKLTEKYKYPVVDTMPVKELFTTYHLQENIKTLFDAIKKQDVSFIKQYIIEKGYNVRLPYILPAFRLHIFYPIIAAIGTANLEIIKLIIEQGGASVNVSNYYWHWYYSNSYWLKTPYEDRNTSEVLFAAVDLGYKNIPKNQIVTIIDYLIKQGAYINSICGFGWTPLIHAVQQCSELAYEKQEYDFTIIEFLLKHGADINLEIPERMLFGDDNWGTALGTAVHMNDIVLVKYLLDKGARVLTNNKAISPLEAAKYPSDQEEEILQEIIDLLKQWVKNE</sequence>
<dbReference type="PANTHER" id="PTHR24198:SF165">
    <property type="entry name" value="ANKYRIN REPEAT-CONTAINING PROTEIN-RELATED"/>
    <property type="match status" value="1"/>
</dbReference>
<evidence type="ECO:0000313" key="4">
    <source>
        <dbReference type="EMBL" id="AXH29741.1"/>
    </source>
</evidence>
<dbReference type="PRINTS" id="PR01415">
    <property type="entry name" value="ANKYRIN"/>
</dbReference>
<protein>
    <submittedName>
        <fullName evidence="4">Ankyrin repeat domain-containing protein</fullName>
    </submittedName>
</protein>
<dbReference type="OrthoDB" id="6147687at2"/>
<evidence type="ECO:0000313" key="5">
    <source>
        <dbReference type="Proteomes" id="UP000253862"/>
    </source>
</evidence>
<dbReference type="PANTHER" id="PTHR24198">
    <property type="entry name" value="ANKYRIN REPEAT AND PROTEIN KINASE DOMAIN-CONTAINING PROTEIN"/>
    <property type="match status" value="1"/>
</dbReference>
<organism evidence="4 5">
    <name type="scientific">Francisella opportunistica</name>
    <dbReference type="NCBI Taxonomy" id="2016517"/>
    <lineage>
        <taxon>Bacteria</taxon>
        <taxon>Pseudomonadati</taxon>
        <taxon>Pseudomonadota</taxon>
        <taxon>Gammaproteobacteria</taxon>
        <taxon>Thiotrichales</taxon>
        <taxon>Francisellaceae</taxon>
        <taxon>Francisella</taxon>
    </lineage>
</organism>
<keyword evidence="1" id="KW-0677">Repeat</keyword>
<dbReference type="EMBL" id="CP022375">
    <property type="protein sequence ID" value="AXH29741.1"/>
    <property type="molecule type" value="Genomic_DNA"/>
</dbReference>
<keyword evidence="2 3" id="KW-0040">ANK repeat</keyword>
<dbReference type="Proteomes" id="UP000253862">
    <property type="component" value="Chromosome"/>
</dbReference>
<evidence type="ECO:0000256" key="2">
    <source>
        <dbReference type="ARBA" id="ARBA00023043"/>
    </source>
</evidence>
<dbReference type="SUPFAM" id="SSF48403">
    <property type="entry name" value="Ankyrin repeat"/>
    <property type="match status" value="1"/>
</dbReference>
<dbReference type="Pfam" id="PF12796">
    <property type="entry name" value="Ank_2"/>
    <property type="match status" value="1"/>
</dbReference>
<accession>A0A345JQZ5</accession>
<evidence type="ECO:0000256" key="1">
    <source>
        <dbReference type="ARBA" id="ARBA00022737"/>
    </source>
</evidence>
<keyword evidence="5" id="KW-1185">Reference proteome</keyword>
<proteinExistence type="predicted"/>
<dbReference type="RefSeq" id="WP_071629013.1">
    <property type="nucleotide sequence ID" value="NZ_CP022375.1"/>
</dbReference>
<dbReference type="InterPro" id="IPR002110">
    <property type="entry name" value="Ankyrin_rpt"/>
</dbReference>
<dbReference type="Gene3D" id="1.25.40.20">
    <property type="entry name" value="Ankyrin repeat-containing domain"/>
    <property type="match status" value="2"/>
</dbReference>
<dbReference type="InterPro" id="IPR036770">
    <property type="entry name" value="Ankyrin_rpt-contain_sf"/>
</dbReference>
<dbReference type="SMART" id="SM00248">
    <property type="entry name" value="ANK"/>
    <property type="match status" value="5"/>
</dbReference>
<gene>
    <name evidence="4" type="ORF">CGC43_03665</name>
</gene>
<dbReference type="AlphaFoldDB" id="A0A345JQZ5"/>